<feature type="domain" description="PTS EIIC type-1" evidence="10">
    <location>
        <begin position="33"/>
        <end position="386"/>
    </location>
</feature>
<feature type="transmembrane region" description="Helical" evidence="9">
    <location>
        <begin position="100"/>
        <end position="117"/>
    </location>
</feature>
<dbReference type="GO" id="GO:0090589">
    <property type="term" value="F:protein-phosphocysteine-trehalose phosphotransferase system transporter activity"/>
    <property type="evidence" value="ECO:0007669"/>
    <property type="project" value="TreeGrafter"/>
</dbReference>
<evidence type="ECO:0000256" key="7">
    <source>
        <dbReference type="ARBA" id="ARBA00022989"/>
    </source>
</evidence>
<dbReference type="GO" id="GO:0032259">
    <property type="term" value="P:methylation"/>
    <property type="evidence" value="ECO:0007669"/>
    <property type="project" value="UniProtKB-KW"/>
</dbReference>
<keyword evidence="6 9" id="KW-0812">Transmembrane</keyword>
<feature type="transmembrane region" description="Helical" evidence="9">
    <location>
        <begin position="168"/>
        <end position="193"/>
    </location>
</feature>
<evidence type="ECO:0000256" key="5">
    <source>
        <dbReference type="ARBA" id="ARBA00022683"/>
    </source>
</evidence>
<reference evidence="11 12" key="1">
    <citation type="submission" date="2018-09" db="EMBL/GenBank/DDBJ databases">
        <title>Characterization of the phylogenetic diversity of five novel species belonging to the genus Bifidobacterium.</title>
        <authorList>
            <person name="Lugli G.A."/>
            <person name="Duranti S."/>
            <person name="Milani C."/>
        </authorList>
    </citation>
    <scope>NUCLEOTIDE SEQUENCE [LARGE SCALE GENOMIC DNA]</scope>
    <source>
        <strain evidence="11 12">2034B</strain>
    </source>
</reference>
<evidence type="ECO:0000256" key="6">
    <source>
        <dbReference type="ARBA" id="ARBA00022692"/>
    </source>
</evidence>
<dbReference type="InterPro" id="IPR050558">
    <property type="entry name" value="PTS_Sugar-Specific_Components"/>
</dbReference>
<dbReference type="EMBL" id="QXGL01000002">
    <property type="protein sequence ID" value="RSX53477.1"/>
    <property type="molecule type" value="Genomic_DNA"/>
</dbReference>
<evidence type="ECO:0000256" key="2">
    <source>
        <dbReference type="ARBA" id="ARBA00022448"/>
    </source>
</evidence>
<keyword evidence="5" id="KW-0598">Phosphotransferase system</keyword>
<feature type="transmembrane region" description="Helical" evidence="9">
    <location>
        <begin position="71"/>
        <end position="93"/>
    </location>
</feature>
<keyword evidence="3" id="KW-1003">Cell membrane</keyword>
<dbReference type="AlphaFoldDB" id="A0A430FKW7"/>
<evidence type="ECO:0000256" key="1">
    <source>
        <dbReference type="ARBA" id="ARBA00004651"/>
    </source>
</evidence>
<comment type="caution">
    <text evidence="11">The sequence shown here is derived from an EMBL/GenBank/DDBJ whole genome shotgun (WGS) entry which is preliminary data.</text>
</comment>
<evidence type="ECO:0000256" key="8">
    <source>
        <dbReference type="ARBA" id="ARBA00023136"/>
    </source>
</evidence>
<feature type="transmembrane region" description="Helical" evidence="9">
    <location>
        <begin position="213"/>
        <end position="239"/>
    </location>
</feature>
<accession>A0A430FKW7</accession>
<evidence type="ECO:0000256" key="4">
    <source>
        <dbReference type="ARBA" id="ARBA00022597"/>
    </source>
</evidence>
<organism evidence="11 12">
    <name type="scientific">Bifidobacterium goeldii</name>
    <dbReference type="NCBI Taxonomy" id="2306975"/>
    <lineage>
        <taxon>Bacteria</taxon>
        <taxon>Bacillati</taxon>
        <taxon>Actinomycetota</taxon>
        <taxon>Actinomycetes</taxon>
        <taxon>Bifidobacteriales</taxon>
        <taxon>Bifidobacteriaceae</taxon>
        <taxon>Bifidobacterium</taxon>
    </lineage>
</organism>
<keyword evidence="11" id="KW-0489">Methyltransferase</keyword>
<feature type="transmembrane region" description="Helical" evidence="9">
    <location>
        <begin position="309"/>
        <end position="328"/>
    </location>
</feature>
<evidence type="ECO:0000256" key="9">
    <source>
        <dbReference type="SAM" id="Phobius"/>
    </source>
</evidence>
<dbReference type="Pfam" id="PF02378">
    <property type="entry name" value="PTS_EIIC"/>
    <property type="match status" value="1"/>
</dbReference>
<comment type="subcellular location">
    <subcellularLocation>
        <location evidence="1">Cell membrane</location>
        <topology evidence="1">Multi-pass membrane protein</topology>
    </subcellularLocation>
</comment>
<feature type="transmembrane region" description="Helical" evidence="9">
    <location>
        <begin position="348"/>
        <end position="373"/>
    </location>
</feature>
<keyword evidence="12" id="KW-1185">Reference proteome</keyword>
<gene>
    <name evidence="11" type="ORF">D2E25_0800</name>
</gene>
<evidence type="ECO:0000313" key="11">
    <source>
        <dbReference type="EMBL" id="RSX53477.1"/>
    </source>
</evidence>
<sequence>MSDSTSSAAKAGRSAQPQTFGAKAKQAYDTAINVVTEIFTPILPVLLSMGVLKGILQLLTIVKVLSDKSDLYLFFYNMSDAFFYYLPVMVAFTTAKRFKLNPFVSVMIALASLYPSMSEMLAKGGGAYFLGLPIPNVSYSSVLIPIFFAVALQWVLEKLWRKLLGEMLFGLLGSLFCLVVMLPCMMLVFGPVGSAISEGIANGYNAIYGFSPILAGAVLGALVQPMIIVGLQYGLIPIILTNFAETGTDTILAFFGPTVFAIVGMSLAYALKVKDPGQKALGYSSAVSAVCTISEPALFGYMLPLKRPLYYACGIGAVGGAVIGATGGRAVAFAVPGFITLPVYVGDGFVWFLITCLVCMVAGFLVLTVFGYGSEKDLQRLIRESAQAEAEDGIIVQPATAEAPNAESVAASDSAAASATTATVITPSAPTPVGAAVPAAV</sequence>
<proteinExistence type="predicted"/>
<evidence type="ECO:0000256" key="3">
    <source>
        <dbReference type="ARBA" id="ARBA00022475"/>
    </source>
</evidence>
<feature type="transmembrane region" description="Helical" evidence="9">
    <location>
        <begin position="42"/>
        <end position="65"/>
    </location>
</feature>
<protein>
    <submittedName>
        <fullName evidence="11">Protein-L-isoaspartate O-methyltransferase</fullName>
    </submittedName>
</protein>
<dbReference type="InterPro" id="IPR013013">
    <property type="entry name" value="PTS_EIIC_1"/>
</dbReference>
<evidence type="ECO:0000313" key="12">
    <source>
        <dbReference type="Proteomes" id="UP000287533"/>
    </source>
</evidence>
<feature type="transmembrane region" description="Helical" evidence="9">
    <location>
        <begin position="137"/>
        <end position="156"/>
    </location>
</feature>
<dbReference type="PROSITE" id="PS51103">
    <property type="entry name" value="PTS_EIIC_TYPE_1"/>
    <property type="match status" value="1"/>
</dbReference>
<keyword evidence="7 9" id="KW-1133">Transmembrane helix</keyword>
<dbReference type="PANTHER" id="PTHR30175:SF1">
    <property type="entry name" value="PTS SYSTEM ARBUTIN-, CELLOBIOSE-, AND SALICIN-SPECIFIC EIIBC COMPONENT-RELATED"/>
    <property type="match status" value="1"/>
</dbReference>
<dbReference type="GO" id="GO:0015771">
    <property type="term" value="P:trehalose transport"/>
    <property type="evidence" value="ECO:0007669"/>
    <property type="project" value="TreeGrafter"/>
</dbReference>
<feature type="transmembrane region" description="Helical" evidence="9">
    <location>
        <begin position="283"/>
        <end position="302"/>
    </location>
</feature>
<keyword evidence="8 9" id="KW-0472">Membrane</keyword>
<name>A0A430FKW7_9BIFI</name>
<dbReference type="GO" id="GO:0008168">
    <property type="term" value="F:methyltransferase activity"/>
    <property type="evidence" value="ECO:0007669"/>
    <property type="project" value="UniProtKB-KW"/>
</dbReference>
<keyword evidence="2" id="KW-0813">Transport</keyword>
<feature type="transmembrane region" description="Helical" evidence="9">
    <location>
        <begin position="251"/>
        <end position="271"/>
    </location>
</feature>
<dbReference type="RefSeq" id="WP_164514707.1">
    <property type="nucleotide sequence ID" value="NZ_QXGL01000002.1"/>
</dbReference>
<dbReference type="GO" id="GO:0005886">
    <property type="term" value="C:plasma membrane"/>
    <property type="evidence" value="ECO:0007669"/>
    <property type="project" value="UniProtKB-SubCell"/>
</dbReference>
<dbReference type="GO" id="GO:0009401">
    <property type="term" value="P:phosphoenolpyruvate-dependent sugar phosphotransferase system"/>
    <property type="evidence" value="ECO:0007669"/>
    <property type="project" value="UniProtKB-KW"/>
</dbReference>
<keyword evidence="11" id="KW-0808">Transferase</keyword>
<dbReference type="InterPro" id="IPR003352">
    <property type="entry name" value="PTS_EIIC"/>
</dbReference>
<evidence type="ECO:0000259" key="10">
    <source>
        <dbReference type="PROSITE" id="PS51103"/>
    </source>
</evidence>
<dbReference type="PANTHER" id="PTHR30175">
    <property type="entry name" value="PHOSPHOTRANSFERASE SYSTEM TRANSPORT PROTEIN"/>
    <property type="match status" value="1"/>
</dbReference>
<dbReference type="GO" id="GO:0008982">
    <property type="term" value="F:protein-N(PI)-phosphohistidine-sugar phosphotransferase activity"/>
    <property type="evidence" value="ECO:0007669"/>
    <property type="project" value="InterPro"/>
</dbReference>
<keyword evidence="4" id="KW-0762">Sugar transport</keyword>
<dbReference type="Proteomes" id="UP000287533">
    <property type="component" value="Unassembled WGS sequence"/>
</dbReference>